<sequence>MKNLFFLLIILLSGPVFAQDVVQHESKLTPIIKETYNVLKSDNKTLQGQYAAYYKKQLVAAGKYDKNARIGYWTFFDIHGKLMQRYNYNDRTLNYEAPEDTTSSFRYMIDQNIDTTTRATKPVRLGGRYFGYLRYLNLFKLPGELVGLNDNLYAITIELLVSPGGRLADYKVHIQSRMDKDENQTFNMNINLLKDEDKMFLPATYNHVPVSATIFIRCHLSGKDRIEID</sequence>
<evidence type="ECO:0000256" key="1">
    <source>
        <dbReference type="SAM" id="SignalP"/>
    </source>
</evidence>
<accession>A0A7L5E1W8</accession>
<reference evidence="2 3" key="1">
    <citation type="submission" date="2020-04" db="EMBL/GenBank/DDBJ databases">
        <title>Genome sequencing of novel species.</title>
        <authorList>
            <person name="Heo J."/>
            <person name="Kim S.-J."/>
            <person name="Kim J.-S."/>
            <person name="Hong S.-B."/>
            <person name="Kwon S.-W."/>
        </authorList>
    </citation>
    <scope>NUCLEOTIDE SEQUENCE [LARGE SCALE GENOMIC DNA]</scope>
    <source>
        <strain evidence="2 3">F39-2</strain>
    </source>
</reference>
<dbReference type="RefSeq" id="WP_169608856.1">
    <property type="nucleotide sequence ID" value="NZ_CP051682.1"/>
</dbReference>
<gene>
    <name evidence="2" type="ORF">HH214_14720</name>
</gene>
<evidence type="ECO:0000313" key="2">
    <source>
        <dbReference type="EMBL" id="QJD97031.1"/>
    </source>
</evidence>
<keyword evidence="1" id="KW-0732">Signal</keyword>
<dbReference type="KEGG" id="mrob:HH214_14720"/>
<evidence type="ECO:0000313" key="3">
    <source>
        <dbReference type="Proteomes" id="UP000503278"/>
    </source>
</evidence>
<feature type="chain" id="PRO_5029578814" evidence="1">
    <location>
        <begin position="19"/>
        <end position="229"/>
    </location>
</feature>
<protein>
    <submittedName>
        <fullName evidence="2">Uncharacterized protein</fullName>
    </submittedName>
</protein>
<name>A0A7L5E1W8_9SPHI</name>
<proteinExistence type="predicted"/>
<keyword evidence="3" id="KW-1185">Reference proteome</keyword>
<feature type="signal peptide" evidence="1">
    <location>
        <begin position="1"/>
        <end position="18"/>
    </location>
</feature>
<dbReference type="AlphaFoldDB" id="A0A7L5E1W8"/>
<organism evidence="2 3">
    <name type="scientific">Mucilaginibacter robiniae</name>
    <dbReference type="NCBI Taxonomy" id="2728022"/>
    <lineage>
        <taxon>Bacteria</taxon>
        <taxon>Pseudomonadati</taxon>
        <taxon>Bacteroidota</taxon>
        <taxon>Sphingobacteriia</taxon>
        <taxon>Sphingobacteriales</taxon>
        <taxon>Sphingobacteriaceae</taxon>
        <taxon>Mucilaginibacter</taxon>
    </lineage>
</organism>
<dbReference type="EMBL" id="CP051682">
    <property type="protein sequence ID" value="QJD97031.1"/>
    <property type="molecule type" value="Genomic_DNA"/>
</dbReference>
<dbReference type="Proteomes" id="UP000503278">
    <property type="component" value="Chromosome"/>
</dbReference>